<evidence type="ECO:0000256" key="1">
    <source>
        <dbReference type="ARBA" id="ARBA00022723"/>
    </source>
</evidence>
<evidence type="ECO:0000256" key="2">
    <source>
        <dbReference type="ARBA" id="ARBA00022771"/>
    </source>
</evidence>
<name>S0FNA9_RUMCE</name>
<evidence type="ECO:0000259" key="5">
    <source>
        <dbReference type="Pfam" id="PF01258"/>
    </source>
</evidence>
<dbReference type="Gene3D" id="1.20.120.910">
    <property type="entry name" value="DksA, coiled-coil domain"/>
    <property type="match status" value="1"/>
</dbReference>
<feature type="domain" description="Zinc finger DksA/TraR C4-type" evidence="5">
    <location>
        <begin position="87"/>
        <end position="117"/>
    </location>
</feature>
<dbReference type="Pfam" id="PF01258">
    <property type="entry name" value="zf-dskA_traR"/>
    <property type="match status" value="1"/>
</dbReference>
<dbReference type="InterPro" id="IPR020458">
    <property type="entry name" value="Znf_DskA_TraR_CS"/>
</dbReference>
<keyword evidence="1" id="KW-0479">Metal-binding</keyword>
<dbReference type="RefSeq" id="WP_004624281.1">
    <property type="nucleotide sequence ID" value="NZ_AORV01000021.1"/>
</dbReference>
<keyword evidence="3" id="KW-0862">Zinc</keyword>
<dbReference type="GO" id="GO:0008270">
    <property type="term" value="F:zinc ion binding"/>
    <property type="evidence" value="ECO:0007669"/>
    <property type="project" value="UniProtKB-KW"/>
</dbReference>
<dbReference type="STRING" id="1195236.CTER_0864"/>
<dbReference type="AlphaFoldDB" id="S0FNA9"/>
<dbReference type="PROSITE" id="PS01102">
    <property type="entry name" value="ZF_DKSA_1"/>
    <property type="match status" value="1"/>
</dbReference>
<evidence type="ECO:0000256" key="3">
    <source>
        <dbReference type="ARBA" id="ARBA00022833"/>
    </source>
</evidence>
<dbReference type="EMBL" id="AORV01000021">
    <property type="protein sequence ID" value="EMS73347.1"/>
    <property type="molecule type" value="Genomic_DNA"/>
</dbReference>
<reference evidence="6 7" key="1">
    <citation type="journal article" date="2013" name="Genome Announc.">
        <title>Draft Genome Sequence of the Cellulolytic, Mesophilic, Anaerobic Bacterium Clostridium termitidis Strain CT1112 (DSM 5398).</title>
        <authorList>
            <person name="Lal S."/>
            <person name="Ramachandran U."/>
            <person name="Zhang X."/>
            <person name="Munir R."/>
            <person name="Sparling R."/>
            <person name="Levin D.B."/>
        </authorList>
    </citation>
    <scope>NUCLEOTIDE SEQUENCE [LARGE SCALE GENOMIC DNA]</scope>
    <source>
        <strain evidence="6 7">CT1112</strain>
    </source>
</reference>
<keyword evidence="7" id="KW-1185">Reference proteome</keyword>
<evidence type="ECO:0000313" key="7">
    <source>
        <dbReference type="Proteomes" id="UP000014155"/>
    </source>
</evidence>
<protein>
    <submittedName>
        <fullName evidence="6">DnaK suppressor protein</fullName>
    </submittedName>
</protein>
<gene>
    <name evidence="6" type="ORF">CTER_0864</name>
</gene>
<sequence>MEKYRLDQLKGKLKEQEKQMINTIKTMHENGDADMSEHYPTELSNYDNHPADHGTELYILELNMALKVHEQTKLNDIQKALKKIDNGTYGICEHCQREIDFGRLNAKPSAGLCYECEMNLEAKEINTADQQYGEIFDSPFGRKYLNKQEDDEFEGIDILNDVLKYGSSDSPQDMGGYADFEEYYTNELDNQGIVEEIDKISNQQYKDQLP</sequence>
<dbReference type="SUPFAM" id="SSF109635">
    <property type="entry name" value="DnaK suppressor protein DksA, alpha-hairpin domain"/>
    <property type="match status" value="1"/>
</dbReference>
<feature type="zinc finger region" description="dksA C4-type" evidence="4">
    <location>
        <begin position="92"/>
        <end position="116"/>
    </location>
</feature>
<evidence type="ECO:0000313" key="6">
    <source>
        <dbReference type="EMBL" id="EMS73347.1"/>
    </source>
</evidence>
<dbReference type="SUPFAM" id="SSF57716">
    <property type="entry name" value="Glucocorticoid receptor-like (DNA-binding domain)"/>
    <property type="match status" value="1"/>
</dbReference>
<dbReference type="InterPro" id="IPR000962">
    <property type="entry name" value="Znf_DskA_TraR"/>
</dbReference>
<dbReference type="eggNOG" id="COG1734">
    <property type="taxonomic scope" value="Bacteria"/>
</dbReference>
<dbReference type="InterPro" id="IPR037187">
    <property type="entry name" value="DnaK_N"/>
</dbReference>
<organism evidence="6 7">
    <name type="scientific">Ruminiclostridium cellobioparum subsp. termitidis CT1112</name>
    <dbReference type="NCBI Taxonomy" id="1195236"/>
    <lineage>
        <taxon>Bacteria</taxon>
        <taxon>Bacillati</taxon>
        <taxon>Bacillota</taxon>
        <taxon>Clostridia</taxon>
        <taxon>Eubacteriales</taxon>
        <taxon>Oscillospiraceae</taxon>
        <taxon>Ruminiclostridium</taxon>
    </lineage>
</organism>
<keyword evidence="2" id="KW-0863">Zinc-finger</keyword>
<dbReference type="Proteomes" id="UP000014155">
    <property type="component" value="Unassembled WGS sequence"/>
</dbReference>
<dbReference type="PROSITE" id="PS51128">
    <property type="entry name" value="ZF_DKSA_2"/>
    <property type="match status" value="1"/>
</dbReference>
<evidence type="ECO:0000256" key="4">
    <source>
        <dbReference type="PROSITE-ProRule" id="PRU00510"/>
    </source>
</evidence>
<dbReference type="PATRIC" id="fig|1195236.3.peg.1157"/>
<comment type="caution">
    <text evidence="6">The sequence shown here is derived from an EMBL/GenBank/DDBJ whole genome shotgun (WGS) entry which is preliminary data.</text>
</comment>
<dbReference type="PANTHER" id="PTHR33823:SF4">
    <property type="entry name" value="GENERAL STRESS PROTEIN 16O"/>
    <property type="match status" value="1"/>
</dbReference>
<dbReference type="PANTHER" id="PTHR33823">
    <property type="entry name" value="RNA POLYMERASE-BINDING TRANSCRIPTION FACTOR DKSA-RELATED"/>
    <property type="match status" value="1"/>
</dbReference>
<accession>S0FNA9</accession>
<proteinExistence type="predicted"/>